<dbReference type="HOGENOM" id="CLU_000604_1_2_12"/>
<dbReference type="InterPro" id="IPR003593">
    <property type="entry name" value="AAA+_ATPase"/>
</dbReference>
<dbReference type="GO" id="GO:0015808">
    <property type="term" value="P:L-alanine transport"/>
    <property type="evidence" value="ECO:0007669"/>
    <property type="project" value="TreeGrafter"/>
</dbReference>
<dbReference type="Gene3D" id="3.40.50.300">
    <property type="entry name" value="P-loop containing nucleotide triphosphate hydrolases"/>
    <property type="match status" value="1"/>
</dbReference>
<dbReference type="GO" id="GO:0005524">
    <property type="term" value="F:ATP binding"/>
    <property type="evidence" value="ECO:0007669"/>
    <property type="project" value="UniProtKB-KW"/>
</dbReference>
<protein>
    <submittedName>
        <fullName evidence="5">ABC-type branched-chain amino acid transport systems, ATPase component</fullName>
    </submittedName>
</protein>
<dbReference type="eggNOG" id="COG0411">
    <property type="taxonomic scope" value="Bacteria"/>
</dbReference>
<dbReference type="AlphaFoldDB" id="G8QXG5"/>
<evidence type="ECO:0000256" key="3">
    <source>
        <dbReference type="ARBA" id="ARBA00022840"/>
    </source>
</evidence>
<dbReference type="GO" id="GO:0005886">
    <property type="term" value="C:plasma membrane"/>
    <property type="evidence" value="ECO:0007669"/>
    <property type="project" value="TreeGrafter"/>
</dbReference>
<keyword evidence="3" id="KW-0067">ATP-binding</keyword>
<dbReference type="InterPro" id="IPR051120">
    <property type="entry name" value="ABC_AA/LPS_Transport"/>
</dbReference>
<reference evidence="5 6" key="1">
    <citation type="submission" date="2011-11" db="EMBL/GenBank/DDBJ databases">
        <title>Complete sequence of Spirochaeta sp. grapes.</title>
        <authorList>
            <consortium name="US DOE Joint Genome Institute"/>
            <person name="Lucas S."/>
            <person name="Han J."/>
            <person name="Lapidus A."/>
            <person name="Cheng J.-F."/>
            <person name="Goodwin L."/>
            <person name="Pitluck S."/>
            <person name="Peters L."/>
            <person name="Ovchinnikova G."/>
            <person name="Munk A.C."/>
            <person name="Detter J.C."/>
            <person name="Han C."/>
            <person name="Tapia R."/>
            <person name="Land M."/>
            <person name="Hauser L."/>
            <person name="Kyrpides N."/>
            <person name="Ivanova N."/>
            <person name="Pagani I."/>
            <person name="Ritalahtilisa K."/>
            <person name="Loeffler F."/>
            <person name="Woyke T."/>
        </authorList>
    </citation>
    <scope>NUCLEOTIDE SEQUENCE [LARGE SCALE GENOMIC DNA]</scope>
    <source>
        <strain evidence="6">ATCC BAA-1885 / DSM 22778 / Grapes</strain>
    </source>
</reference>
<keyword evidence="1" id="KW-0813">Transport</keyword>
<sequence length="268" mass="30362">METKQDPILLVKNLSIQFGGLKAVDDVDFQVNRGEIVSIIGPNGAGKTTVFNMLTGVYQPTRGQIFFNGEEIQGKTPQAIVKAGMARTFQNIRLFSDMRVIQNVLLGMHTNTDYNFFDLVFHTKKYRTLEKEKQQKAVDILKFLELDKYIHDYPSNLPYGDQRKVEIARAIATEAQLILLDEPAAGMNPEESEELLAFIRSLVSKGFTIVLIEHDMNLVMNISDRIYVIDHGRKIAEGLPQEIATNKDVIVAYLGEEDEDEEEEEQHA</sequence>
<keyword evidence="6" id="KW-1185">Reference proteome</keyword>
<evidence type="ECO:0000256" key="1">
    <source>
        <dbReference type="ARBA" id="ARBA00022448"/>
    </source>
</evidence>
<dbReference type="KEGG" id="sgp:SpiGrapes_1730"/>
<evidence type="ECO:0000259" key="4">
    <source>
        <dbReference type="PROSITE" id="PS50893"/>
    </source>
</evidence>
<dbReference type="GO" id="GO:1903805">
    <property type="term" value="P:L-valine import across plasma membrane"/>
    <property type="evidence" value="ECO:0007669"/>
    <property type="project" value="TreeGrafter"/>
</dbReference>
<dbReference type="STRING" id="158190.SpiGrapes_1730"/>
<accession>G8QXG5</accession>
<name>G8QXG5_SPHPG</name>
<evidence type="ECO:0000313" key="6">
    <source>
        <dbReference type="Proteomes" id="UP000005632"/>
    </source>
</evidence>
<dbReference type="Pfam" id="PF00005">
    <property type="entry name" value="ABC_tran"/>
    <property type="match status" value="1"/>
</dbReference>
<dbReference type="GO" id="GO:1903806">
    <property type="term" value="P:L-isoleucine import across plasma membrane"/>
    <property type="evidence" value="ECO:0007669"/>
    <property type="project" value="TreeGrafter"/>
</dbReference>
<dbReference type="PANTHER" id="PTHR45772">
    <property type="entry name" value="CONSERVED COMPONENT OF ABC TRANSPORTER FOR NATURAL AMINO ACIDS-RELATED"/>
    <property type="match status" value="1"/>
</dbReference>
<dbReference type="InterPro" id="IPR003439">
    <property type="entry name" value="ABC_transporter-like_ATP-bd"/>
</dbReference>
<dbReference type="GO" id="GO:0015192">
    <property type="term" value="F:L-phenylalanine transmembrane transporter activity"/>
    <property type="evidence" value="ECO:0007669"/>
    <property type="project" value="TreeGrafter"/>
</dbReference>
<dbReference type="RefSeq" id="WP_014270371.1">
    <property type="nucleotide sequence ID" value="NC_016633.1"/>
</dbReference>
<gene>
    <name evidence="5" type="ordered locus">SpiGrapes_1730</name>
</gene>
<dbReference type="PROSITE" id="PS50893">
    <property type="entry name" value="ABC_TRANSPORTER_2"/>
    <property type="match status" value="1"/>
</dbReference>
<evidence type="ECO:0000313" key="5">
    <source>
        <dbReference type="EMBL" id="AEV29528.1"/>
    </source>
</evidence>
<dbReference type="GO" id="GO:0042941">
    <property type="term" value="P:D-alanine transmembrane transport"/>
    <property type="evidence" value="ECO:0007669"/>
    <property type="project" value="TreeGrafter"/>
</dbReference>
<dbReference type="EMBL" id="CP003155">
    <property type="protein sequence ID" value="AEV29528.1"/>
    <property type="molecule type" value="Genomic_DNA"/>
</dbReference>
<feature type="domain" description="ABC transporter" evidence="4">
    <location>
        <begin position="9"/>
        <end position="256"/>
    </location>
</feature>
<dbReference type="SUPFAM" id="SSF52540">
    <property type="entry name" value="P-loop containing nucleoside triphosphate hydrolases"/>
    <property type="match status" value="1"/>
</dbReference>
<dbReference type="GO" id="GO:0015188">
    <property type="term" value="F:L-isoleucine transmembrane transporter activity"/>
    <property type="evidence" value="ECO:0007669"/>
    <property type="project" value="TreeGrafter"/>
</dbReference>
<dbReference type="SMART" id="SM00382">
    <property type="entry name" value="AAA"/>
    <property type="match status" value="1"/>
</dbReference>
<dbReference type="Proteomes" id="UP000005632">
    <property type="component" value="Chromosome"/>
</dbReference>
<evidence type="ECO:0000256" key="2">
    <source>
        <dbReference type="ARBA" id="ARBA00022741"/>
    </source>
</evidence>
<dbReference type="PANTHER" id="PTHR45772:SF7">
    <property type="entry name" value="AMINO ACID ABC TRANSPORTER ATP-BINDING PROTEIN"/>
    <property type="match status" value="1"/>
</dbReference>
<dbReference type="OrthoDB" id="9805514at2"/>
<dbReference type="GO" id="GO:0016887">
    <property type="term" value="F:ATP hydrolysis activity"/>
    <property type="evidence" value="ECO:0007669"/>
    <property type="project" value="InterPro"/>
</dbReference>
<dbReference type="InterPro" id="IPR027417">
    <property type="entry name" value="P-loop_NTPase"/>
</dbReference>
<dbReference type="GO" id="GO:0005304">
    <property type="term" value="F:L-valine transmembrane transporter activity"/>
    <property type="evidence" value="ECO:0007669"/>
    <property type="project" value="TreeGrafter"/>
</dbReference>
<dbReference type="Pfam" id="PF12399">
    <property type="entry name" value="BCA_ABC_TP_C"/>
    <property type="match status" value="1"/>
</dbReference>
<proteinExistence type="predicted"/>
<keyword evidence="2" id="KW-0547">Nucleotide-binding</keyword>
<dbReference type="InterPro" id="IPR032823">
    <property type="entry name" value="BCA_ABC_TP_C"/>
</dbReference>
<dbReference type="CDD" id="cd03219">
    <property type="entry name" value="ABC_Mj1267_LivG_branched"/>
    <property type="match status" value="1"/>
</dbReference>
<organism evidence="5 6">
    <name type="scientific">Sphaerochaeta pleomorpha (strain ATCC BAA-1885 / DSM 22778 / Grapes)</name>
    <dbReference type="NCBI Taxonomy" id="158190"/>
    <lineage>
        <taxon>Bacteria</taxon>
        <taxon>Pseudomonadati</taxon>
        <taxon>Spirochaetota</taxon>
        <taxon>Spirochaetia</taxon>
        <taxon>Spirochaetales</taxon>
        <taxon>Sphaerochaetaceae</taxon>
        <taxon>Sphaerochaeta</taxon>
    </lineage>
</organism>
<dbReference type="FunFam" id="3.40.50.300:FF:000421">
    <property type="entry name" value="Branched-chain amino acid ABC transporter ATP-binding protein"/>
    <property type="match status" value="1"/>
</dbReference>